<dbReference type="CDD" id="cd06530">
    <property type="entry name" value="S26_SPase_I"/>
    <property type="match status" value="1"/>
</dbReference>
<dbReference type="Pfam" id="PF10502">
    <property type="entry name" value="Peptidase_S26"/>
    <property type="match status" value="1"/>
</dbReference>
<proteinExistence type="inferred from homology"/>
<dbReference type="InterPro" id="IPR019758">
    <property type="entry name" value="Pept_S26A_signal_pept_1_CS"/>
</dbReference>
<reference evidence="9 10" key="1">
    <citation type="submission" date="2019-03" db="EMBL/GenBank/DDBJ databases">
        <title>Genomics of glacier-inhabiting Cryobacterium strains.</title>
        <authorList>
            <person name="Liu Q."/>
            <person name="Xin Y.-H."/>
        </authorList>
    </citation>
    <scope>NUCLEOTIDE SEQUENCE [LARGE SCALE GENOMIC DNA]</scope>
    <source>
        <strain evidence="9 10">TMT1-51</strain>
    </source>
</reference>
<dbReference type="Gene3D" id="2.10.109.10">
    <property type="entry name" value="Umud Fragment, subunit A"/>
    <property type="match status" value="1"/>
</dbReference>
<dbReference type="Proteomes" id="UP000297472">
    <property type="component" value="Unassembled WGS sequence"/>
</dbReference>
<dbReference type="PANTHER" id="PTHR43390">
    <property type="entry name" value="SIGNAL PEPTIDASE I"/>
    <property type="match status" value="1"/>
</dbReference>
<dbReference type="InterPro" id="IPR019533">
    <property type="entry name" value="Peptidase_S26"/>
</dbReference>
<dbReference type="GO" id="GO:0004252">
    <property type="term" value="F:serine-type endopeptidase activity"/>
    <property type="evidence" value="ECO:0007669"/>
    <property type="project" value="InterPro"/>
</dbReference>
<accession>A0A4Y8JXU6</accession>
<protein>
    <recommendedName>
        <fullName evidence="4 7">Signal peptidase I</fullName>
        <ecNumber evidence="4 7">3.4.21.89</ecNumber>
    </recommendedName>
</protein>
<comment type="catalytic activity">
    <reaction evidence="1 7">
        <text>Cleavage of hydrophobic, N-terminal signal or leader sequences from secreted and periplasmic proteins.</text>
        <dbReference type="EC" id="3.4.21.89"/>
    </reaction>
</comment>
<evidence type="ECO:0000256" key="5">
    <source>
        <dbReference type="ARBA" id="ARBA00022801"/>
    </source>
</evidence>
<comment type="caution">
    <text evidence="9">The sequence shown here is derived from an EMBL/GenBank/DDBJ whole genome shotgun (WGS) entry which is preliminary data.</text>
</comment>
<sequence>MSDYESVGNRASSEHRGGRLLRDLVIIVVVAVSISLLSRAYLVRSFYIPSGSMQDTLQINDRILVNELVPDLIVLNRGDIVVFTDPGGWLTAAGEGAAGPGNPVTDGVRWVSDVAGLGAQDAADHLVKRVIGLPGDRVACCDASGRTTVNGEPISEPYLKLPAGATRASEHDFSVTVPAESLWVEGDNRYNSADSRLHTDTPHQGFVPVGNVVGRAFVVNWPLRRWSWLDE</sequence>
<dbReference type="RefSeq" id="WP_134423601.1">
    <property type="nucleotide sequence ID" value="NZ_SOHA01000005.1"/>
</dbReference>
<keyword evidence="5 7" id="KW-0378">Hydrolase</keyword>
<keyword evidence="7" id="KW-0472">Membrane</keyword>
<dbReference type="GO" id="GO:0006465">
    <property type="term" value="P:signal peptide processing"/>
    <property type="evidence" value="ECO:0007669"/>
    <property type="project" value="InterPro"/>
</dbReference>
<evidence type="ECO:0000256" key="1">
    <source>
        <dbReference type="ARBA" id="ARBA00000677"/>
    </source>
</evidence>
<keyword evidence="7" id="KW-0645">Protease</keyword>
<evidence type="ECO:0000259" key="8">
    <source>
        <dbReference type="Pfam" id="PF10502"/>
    </source>
</evidence>
<feature type="transmembrane region" description="Helical" evidence="7">
    <location>
        <begin position="20"/>
        <end position="42"/>
    </location>
</feature>
<name>A0A4Y8JXU6_9MICO</name>
<gene>
    <name evidence="9" type="primary">lepB</name>
    <name evidence="9" type="ORF">E3T49_03870</name>
</gene>
<dbReference type="AlphaFoldDB" id="A0A4Y8JXU6"/>
<dbReference type="EC" id="3.4.21.89" evidence="4 7"/>
<dbReference type="EMBL" id="SOHA01000005">
    <property type="protein sequence ID" value="TFD33425.1"/>
    <property type="molecule type" value="Genomic_DNA"/>
</dbReference>
<evidence type="ECO:0000313" key="10">
    <source>
        <dbReference type="Proteomes" id="UP000297472"/>
    </source>
</evidence>
<comment type="subcellular location">
    <subcellularLocation>
        <location evidence="2">Cell membrane</location>
        <topology evidence="2">Single-pass type II membrane protein</topology>
    </subcellularLocation>
    <subcellularLocation>
        <location evidence="7">Membrane</location>
        <topology evidence="7">Single-pass type II membrane protein</topology>
    </subcellularLocation>
</comment>
<feature type="active site" evidence="6">
    <location>
        <position position="128"/>
    </location>
</feature>
<evidence type="ECO:0000256" key="7">
    <source>
        <dbReference type="RuleBase" id="RU362042"/>
    </source>
</evidence>
<dbReference type="GO" id="GO:0009003">
    <property type="term" value="F:signal peptidase activity"/>
    <property type="evidence" value="ECO:0007669"/>
    <property type="project" value="UniProtKB-EC"/>
</dbReference>
<keyword evidence="7" id="KW-0812">Transmembrane</keyword>
<dbReference type="OrthoDB" id="9815782at2"/>
<dbReference type="PROSITE" id="PS00761">
    <property type="entry name" value="SPASE_I_3"/>
    <property type="match status" value="1"/>
</dbReference>
<evidence type="ECO:0000313" key="9">
    <source>
        <dbReference type="EMBL" id="TFD33425.1"/>
    </source>
</evidence>
<evidence type="ECO:0000256" key="2">
    <source>
        <dbReference type="ARBA" id="ARBA00004401"/>
    </source>
</evidence>
<dbReference type="PRINTS" id="PR00727">
    <property type="entry name" value="LEADERPTASE"/>
</dbReference>
<dbReference type="SUPFAM" id="SSF51306">
    <property type="entry name" value="LexA/Signal peptidase"/>
    <property type="match status" value="1"/>
</dbReference>
<dbReference type="InterPro" id="IPR000223">
    <property type="entry name" value="Pept_S26A_signal_pept_1"/>
</dbReference>
<dbReference type="PANTHER" id="PTHR43390:SF1">
    <property type="entry name" value="CHLOROPLAST PROCESSING PEPTIDASE"/>
    <property type="match status" value="1"/>
</dbReference>
<dbReference type="InterPro" id="IPR036286">
    <property type="entry name" value="LexA/Signal_pep-like_sf"/>
</dbReference>
<keyword evidence="10" id="KW-1185">Reference proteome</keyword>
<dbReference type="NCBIfam" id="TIGR02227">
    <property type="entry name" value="sigpep_I_bact"/>
    <property type="match status" value="1"/>
</dbReference>
<comment type="similarity">
    <text evidence="3 7">Belongs to the peptidase S26 family.</text>
</comment>
<evidence type="ECO:0000256" key="3">
    <source>
        <dbReference type="ARBA" id="ARBA00009370"/>
    </source>
</evidence>
<organism evidence="9 10">
    <name type="scientific">Cryobacterium cryoconiti</name>
    <dbReference type="NCBI Taxonomy" id="1259239"/>
    <lineage>
        <taxon>Bacteria</taxon>
        <taxon>Bacillati</taxon>
        <taxon>Actinomycetota</taxon>
        <taxon>Actinomycetes</taxon>
        <taxon>Micrococcales</taxon>
        <taxon>Microbacteriaceae</taxon>
        <taxon>Cryobacterium</taxon>
    </lineage>
</organism>
<feature type="active site" evidence="6">
    <location>
        <position position="52"/>
    </location>
</feature>
<dbReference type="GO" id="GO:0005886">
    <property type="term" value="C:plasma membrane"/>
    <property type="evidence" value="ECO:0007669"/>
    <property type="project" value="UniProtKB-SubCell"/>
</dbReference>
<evidence type="ECO:0000256" key="6">
    <source>
        <dbReference type="PIRSR" id="PIRSR600223-1"/>
    </source>
</evidence>
<evidence type="ECO:0000256" key="4">
    <source>
        <dbReference type="ARBA" id="ARBA00013208"/>
    </source>
</evidence>
<keyword evidence="7" id="KW-1133">Transmembrane helix</keyword>
<feature type="domain" description="Peptidase S26" evidence="8">
    <location>
        <begin position="22"/>
        <end position="221"/>
    </location>
</feature>